<dbReference type="InterPro" id="IPR000015">
    <property type="entry name" value="Fimb_usher"/>
</dbReference>
<keyword evidence="7" id="KW-0998">Cell outer membrane</keyword>
<feature type="chain" id="PRO_5015963254" evidence="9">
    <location>
        <begin position="22"/>
        <end position="483"/>
    </location>
</feature>
<dbReference type="InterPro" id="IPR037224">
    <property type="entry name" value="PapC_N_sf"/>
</dbReference>
<name>A0A2X3EAT9_KLEPN</name>
<feature type="region of interest" description="Disordered" evidence="8">
    <location>
        <begin position="456"/>
        <end position="483"/>
    </location>
</feature>
<evidence type="ECO:0000256" key="4">
    <source>
        <dbReference type="ARBA" id="ARBA00022692"/>
    </source>
</evidence>
<dbReference type="Proteomes" id="UP000251088">
    <property type="component" value="Unassembled WGS sequence"/>
</dbReference>
<dbReference type="AlphaFoldDB" id="A0A2X3EAT9"/>
<dbReference type="GO" id="GO:0009297">
    <property type="term" value="P:pilus assembly"/>
    <property type="evidence" value="ECO:0007669"/>
    <property type="project" value="InterPro"/>
</dbReference>
<evidence type="ECO:0000313" key="11">
    <source>
        <dbReference type="EMBL" id="SQC09029.1"/>
    </source>
</evidence>
<sequence>MKLREIKVGLMLLLPWQEAWAAEAFSFNRAHLHGAAQVDLQKYQYGNPLHAGQYRSTLSVNGRDLGEETFVIQEHDGQLEPCISPSLFDALQLKDAQWPTAATCLRFSQIDKAIGWEYDSGENVLRVNMPQALLQPHYRGAVNLKKVDSGVPAAVLRYQANSYQSIVDGDSSSHHYLGLDASLRAFGWRLHHQSSYQAQEGNTHWDSIATWAERSVVNWASTLRLGQGWTDGTFFDSVSFIGGRLATDVRMLPGSRRGFAPSVSGVARTNARVTVTQNGALLYEATVPPGKFTFNDLYPTNAGGDLQVTIHEADGSQETFTVPYATLPGLVRAGAVYYDLSLGYLDEDGSPGGRDLAKPRCSTASMTISAAYTGANATTDYYSTLVGSAFNTYWGRAGGRSFPFCGEGQGARLAGGLPLAGVRIKIVYIRYANAALDEPQQRRQLSLHSRCRLGARPAPQRLAGDDPLQRDVVSAGRQRQSVI</sequence>
<evidence type="ECO:0000256" key="2">
    <source>
        <dbReference type="ARBA" id="ARBA00008064"/>
    </source>
</evidence>
<dbReference type="Gene3D" id="3.10.20.410">
    <property type="match status" value="1"/>
</dbReference>
<accession>A0A2X3EAT9</accession>
<evidence type="ECO:0000256" key="1">
    <source>
        <dbReference type="ARBA" id="ARBA00004571"/>
    </source>
</evidence>
<dbReference type="PANTHER" id="PTHR30451">
    <property type="entry name" value="OUTER MEMBRANE USHER PROTEIN"/>
    <property type="match status" value="1"/>
</dbReference>
<comment type="subcellular location">
    <subcellularLocation>
        <location evidence="1">Cell outer membrane</location>
        <topology evidence="1">Multi-pass membrane protein</topology>
    </subcellularLocation>
</comment>
<dbReference type="InterPro" id="IPR025885">
    <property type="entry name" value="PapC_N"/>
</dbReference>
<evidence type="ECO:0000256" key="3">
    <source>
        <dbReference type="ARBA" id="ARBA00022448"/>
    </source>
</evidence>
<dbReference type="Pfam" id="PF00577">
    <property type="entry name" value="Usher"/>
    <property type="match status" value="1"/>
</dbReference>
<dbReference type="PANTHER" id="PTHR30451:SF20">
    <property type="entry name" value="FIMBRIAE USHER"/>
    <property type="match status" value="1"/>
</dbReference>
<evidence type="ECO:0000259" key="10">
    <source>
        <dbReference type="Pfam" id="PF13954"/>
    </source>
</evidence>
<dbReference type="SUPFAM" id="SSF141729">
    <property type="entry name" value="FimD N-terminal domain-like"/>
    <property type="match status" value="1"/>
</dbReference>
<dbReference type="GO" id="GO:0009279">
    <property type="term" value="C:cell outer membrane"/>
    <property type="evidence" value="ECO:0007669"/>
    <property type="project" value="UniProtKB-SubCell"/>
</dbReference>
<dbReference type="FunFam" id="2.60.40.3110:FF:000001">
    <property type="entry name" value="Putative fimbrial outer membrane usher"/>
    <property type="match status" value="1"/>
</dbReference>
<feature type="signal peptide" evidence="9">
    <location>
        <begin position="1"/>
        <end position="21"/>
    </location>
</feature>
<evidence type="ECO:0000313" key="12">
    <source>
        <dbReference type="Proteomes" id="UP000251088"/>
    </source>
</evidence>
<evidence type="ECO:0000256" key="9">
    <source>
        <dbReference type="SAM" id="SignalP"/>
    </source>
</evidence>
<organism evidence="11 12">
    <name type="scientific">Klebsiella pneumoniae</name>
    <dbReference type="NCBI Taxonomy" id="573"/>
    <lineage>
        <taxon>Bacteria</taxon>
        <taxon>Pseudomonadati</taxon>
        <taxon>Pseudomonadota</taxon>
        <taxon>Gammaproteobacteria</taxon>
        <taxon>Enterobacterales</taxon>
        <taxon>Enterobacteriaceae</taxon>
        <taxon>Klebsiella/Raoultella group</taxon>
        <taxon>Klebsiella</taxon>
        <taxon>Klebsiella pneumoniae complex</taxon>
    </lineage>
</organism>
<dbReference type="EMBL" id="UAWN01000004">
    <property type="protein sequence ID" value="SQC09029.1"/>
    <property type="molecule type" value="Genomic_DNA"/>
</dbReference>
<keyword evidence="3" id="KW-0813">Transport</keyword>
<protein>
    <submittedName>
        <fullName evidence="11">Outer membrane protein</fullName>
    </submittedName>
</protein>
<gene>
    <name evidence="11" type="primary">htrE_1</name>
    <name evidence="11" type="ORF">NCTC9128_00986</name>
</gene>
<evidence type="ECO:0000256" key="6">
    <source>
        <dbReference type="ARBA" id="ARBA00023136"/>
    </source>
</evidence>
<evidence type="ECO:0000256" key="7">
    <source>
        <dbReference type="ARBA" id="ARBA00023237"/>
    </source>
</evidence>
<dbReference type="Gene3D" id="2.60.40.3110">
    <property type="match status" value="1"/>
</dbReference>
<feature type="domain" description="PapC N-terminal" evidence="10">
    <location>
        <begin position="27"/>
        <end position="161"/>
    </location>
</feature>
<keyword evidence="6" id="KW-0472">Membrane</keyword>
<evidence type="ECO:0000256" key="8">
    <source>
        <dbReference type="SAM" id="MobiDB-lite"/>
    </source>
</evidence>
<reference evidence="11 12" key="1">
    <citation type="submission" date="2018-06" db="EMBL/GenBank/DDBJ databases">
        <authorList>
            <consortium name="Pathogen Informatics"/>
            <person name="Doyle S."/>
        </authorList>
    </citation>
    <scope>NUCLEOTIDE SEQUENCE [LARGE SCALE GENOMIC DNA]</scope>
    <source>
        <strain evidence="11 12">NCTC9128</strain>
    </source>
</reference>
<keyword evidence="5 9" id="KW-0732">Signal</keyword>
<evidence type="ECO:0000256" key="5">
    <source>
        <dbReference type="ARBA" id="ARBA00022729"/>
    </source>
</evidence>
<keyword evidence="4" id="KW-0812">Transmembrane</keyword>
<comment type="similarity">
    <text evidence="2">Belongs to the fimbrial export usher family.</text>
</comment>
<dbReference type="GO" id="GO:0015473">
    <property type="term" value="F:fimbrial usher porin activity"/>
    <property type="evidence" value="ECO:0007669"/>
    <property type="project" value="InterPro"/>
</dbReference>
<proteinExistence type="inferred from homology"/>
<dbReference type="Pfam" id="PF13954">
    <property type="entry name" value="PapC_N"/>
    <property type="match status" value="1"/>
</dbReference>